<gene>
    <name evidence="3" type="ORF">P43SY_004409</name>
</gene>
<keyword evidence="2" id="KW-0812">Transmembrane</keyword>
<dbReference type="Proteomes" id="UP001209570">
    <property type="component" value="Unassembled WGS sequence"/>
</dbReference>
<proteinExistence type="predicted"/>
<evidence type="ECO:0000313" key="4">
    <source>
        <dbReference type="Proteomes" id="UP001209570"/>
    </source>
</evidence>
<dbReference type="NCBIfam" id="TIGR01571">
    <property type="entry name" value="A_thal_Cys_rich"/>
    <property type="match status" value="1"/>
</dbReference>
<keyword evidence="2" id="KW-1133">Transmembrane helix</keyword>
<evidence type="ECO:0000256" key="1">
    <source>
        <dbReference type="SAM" id="MobiDB-lite"/>
    </source>
</evidence>
<dbReference type="EMBL" id="JAKCXM010000013">
    <property type="protein sequence ID" value="KAJ0408251.1"/>
    <property type="molecule type" value="Genomic_DNA"/>
</dbReference>
<accession>A0AAD5MAP8</accession>
<reference evidence="3" key="1">
    <citation type="submission" date="2021-12" db="EMBL/GenBank/DDBJ databases">
        <title>Prjna785345.</title>
        <authorList>
            <person name="Rujirawat T."/>
            <person name="Krajaejun T."/>
        </authorList>
    </citation>
    <scope>NUCLEOTIDE SEQUENCE</scope>
    <source>
        <strain evidence="3">Pi057C3</strain>
    </source>
</reference>
<organism evidence="3 4">
    <name type="scientific">Pythium insidiosum</name>
    <name type="common">Pythiosis disease agent</name>
    <dbReference type="NCBI Taxonomy" id="114742"/>
    <lineage>
        <taxon>Eukaryota</taxon>
        <taxon>Sar</taxon>
        <taxon>Stramenopiles</taxon>
        <taxon>Oomycota</taxon>
        <taxon>Peronosporomycetes</taxon>
        <taxon>Pythiales</taxon>
        <taxon>Pythiaceae</taxon>
        <taxon>Pythium</taxon>
    </lineage>
</organism>
<feature type="transmembrane region" description="Helical" evidence="2">
    <location>
        <begin position="71"/>
        <end position="94"/>
    </location>
</feature>
<feature type="transmembrane region" description="Helical" evidence="2">
    <location>
        <begin position="136"/>
        <end position="154"/>
    </location>
</feature>
<dbReference type="Pfam" id="PF04749">
    <property type="entry name" value="PLAC8"/>
    <property type="match status" value="1"/>
</dbReference>
<comment type="caution">
    <text evidence="3">The sequence shown here is derived from an EMBL/GenBank/DDBJ whole genome shotgun (WGS) entry which is preliminary data.</text>
</comment>
<dbReference type="AlphaFoldDB" id="A0AAD5MAP8"/>
<protein>
    <recommendedName>
        <fullName evidence="5">PLAC8 family protein</fullName>
    </recommendedName>
</protein>
<feature type="region of interest" description="Disordered" evidence="1">
    <location>
        <begin position="1"/>
        <end position="20"/>
    </location>
</feature>
<evidence type="ECO:0000313" key="3">
    <source>
        <dbReference type="EMBL" id="KAJ0408251.1"/>
    </source>
</evidence>
<sequence>MQSAPKQVAGSKQPVATNDRDANGIRSGAWDAGFCDCFSHLVPNCCMTWCCPFVSVAQISARIGLFKYSHVLLTLLGLYVLALAMGTVSFVLLFDAIKESYDKTQHDRNWNNPRIKNESIVDEHGSKVVAGAAMAIWARLLSTAAALGYLLLIWQLRSKIRERFAIPGSCCGDLCASCCCSCCTIAQMATHVKSYKPGSCDFGPPDTLPAYK</sequence>
<name>A0AAD5MAP8_PYTIN</name>
<keyword evidence="2" id="KW-0472">Membrane</keyword>
<evidence type="ECO:0000256" key="2">
    <source>
        <dbReference type="SAM" id="Phobius"/>
    </source>
</evidence>
<dbReference type="PANTHER" id="PTHR15907">
    <property type="entry name" value="DUF614 FAMILY PROTEIN-RELATED"/>
    <property type="match status" value="1"/>
</dbReference>
<keyword evidence="4" id="KW-1185">Reference proteome</keyword>
<dbReference type="InterPro" id="IPR006461">
    <property type="entry name" value="PLAC_motif_containing"/>
</dbReference>
<evidence type="ECO:0008006" key="5">
    <source>
        <dbReference type="Google" id="ProtNLM"/>
    </source>
</evidence>